<protein>
    <submittedName>
        <fullName evidence="2">SapC protein</fullName>
    </submittedName>
</protein>
<feature type="region of interest" description="Disordered" evidence="1">
    <location>
        <begin position="244"/>
        <end position="263"/>
    </location>
</feature>
<dbReference type="EMBL" id="CAADEX010000004">
    <property type="protein sequence ID" value="VFJ43079.1"/>
    <property type="molecule type" value="Genomic_DNA"/>
</dbReference>
<sequence length="263" mass="29738">MTTQLLIYERAVPISKQRHNDWSVKAGKDYTFASHVNSVPLVAAEFQAASAEYPIVFAGTEKAVMPSVILGVREKENLYVSDNGLWDSRYVPAFIRRYPFVFASNDDGKTFTACIDEEYIGCNQQGLGERLFDSEGEQTQYLGNVLEFLKAYQVQFQRTQIFCNKLKELELLEPMQAQFEPKAGGRVSLSGFMAVNREKLKKLDGDKLAELARTDELELMYLHLQSMRNISEIARRMGAKTAAEDQREALEGTEGVEDIVTTH</sequence>
<dbReference type="InterPro" id="IPR010836">
    <property type="entry name" value="SapC"/>
</dbReference>
<evidence type="ECO:0000313" key="2">
    <source>
        <dbReference type="EMBL" id="VFJ43079.1"/>
    </source>
</evidence>
<proteinExistence type="predicted"/>
<evidence type="ECO:0000256" key="1">
    <source>
        <dbReference type="SAM" id="MobiDB-lite"/>
    </source>
</evidence>
<dbReference type="Pfam" id="PF07277">
    <property type="entry name" value="SapC"/>
    <property type="match status" value="1"/>
</dbReference>
<gene>
    <name evidence="2" type="ORF">BECKDK2373B_GA0170837_100460</name>
</gene>
<dbReference type="AlphaFoldDB" id="A0A450RVD3"/>
<accession>A0A450RVD3</accession>
<name>A0A450RVD3_9GAMM</name>
<organism evidence="2">
    <name type="scientific">Candidatus Kentrum sp. DK</name>
    <dbReference type="NCBI Taxonomy" id="2126562"/>
    <lineage>
        <taxon>Bacteria</taxon>
        <taxon>Pseudomonadati</taxon>
        <taxon>Pseudomonadota</taxon>
        <taxon>Gammaproteobacteria</taxon>
        <taxon>Candidatus Kentrum</taxon>
    </lineage>
</organism>
<reference evidence="2" key="1">
    <citation type="submission" date="2019-02" db="EMBL/GenBank/DDBJ databases">
        <authorList>
            <person name="Gruber-Vodicka R. H."/>
            <person name="Seah K. B. B."/>
        </authorList>
    </citation>
    <scope>NUCLEOTIDE SEQUENCE</scope>
    <source>
        <strain evidence="2">BECK_DK47</strain>
    </source>
</reference>